<organism evidence="3 4">
    <name type="scientific">Winogradskyella maritima</name>
    <dbReference type="NCBI Taxonomy" id="1517766"/>
    <lineage>
        <taxon>Bacteria</taxon>
        <taxon>Pseudomonadati</taxon>
        <taxon>Bacteroidota</taxon>
        <taxon>Flavobacteriia</taxon>
        <taxon>Flavobacteriales</taxon>
        <taxon>Flavobacteriaceae</taxon>
        <taxon>Winogradskyella</taxon>
    </lineage>
</organism>
<proteinExistence type="inferred from homology"/>
<accession>A0ABV8AHG6</accession>
<dbReference type="EMBL" id="JBHSAT010000004">
    <property type="protein sequence ID" value="MFC3876042.1"/>
    <property type="molecule type" value="Genomic_DNA"/>
</dbReference>
<dbReference type="Gene3D" id="3.40.30.10">
    <property type="entry name" value="Glutaredoxin"/>
    <property type="match status" value="1"/>
</dbReference>
<evidence type="ECO:0000313" key="3">
    <source>
        <dbReference type="EMBL" id="MFC3876042.1"/>
    </source>
</evidence>
<evidence type="ECO:0000256" key="1">
    <source>
        <dbReference type="ARBA" id="ARBA00007198"/>
    </source>
</evidence>
<gene>
    <name evidence="3" type="ORF">ACFOSX_02260</name>
</gene>
<evidence type="ECO:0000256" key="2">
    <source>
        <dbReference type="PROSITE-ProRule" id="PRU01282"/>
    </source>
</evidence>
<dbReference type="InterPro" id="IPR006660">
    <property type="entry name" value="Arsenate_reductase-like"/>
</dbReference>
<dbReference type="Pfam" id="PF03960">
    <property type="entry name" value="ArsC"/>
    <property type="match status" value="1"/>
</dbReference>
<sequence length="118" mass="13607">MKKVYYLSTCDTCKRILNELDLPSNFSLQNIKTDAMTKAQIDEMAKLAGSYEALFSKRARLYKSLELKDKNLKEPDFKHYLLDHYTFLKRPVIINGDQIFVGNSKKTIAEAKTAIHES</sequence>
<dbReference type="PANTHER" id="PTHR30041:SF8">
    <property type="entry name" value="PROTEIN YFFB"/>
    <property type="match status" value="1"/>
</dbReference>
<comment type="similarity">
    <text evidence="1 2">Belongs to the ArsC family.</text>
</comment>
<evidence type="ECO:0000313" key="4">
    <source>
        <dbReference type="Proteomes" id="UP001595812"/>
    </source>
</evidence>
<comment type="caution">
    <text evidence="3">The sequence shown here is derived from an EMBL/GenBank/DDBJ whole genome shotgun (WGS) entry which is preliminary data.</text>
</comment>
<keyword evidence="4" id="KW-1185">Reference proteome</keyword>
<dbReference type="PROSITE" id="PS51353">
    <property type="entry name" value="ARSC"/>
    <property type="match status" value="1"/>
</dbReference>
<name>A0ABV8AHG6_9FLAO</name>
<dbReference type="RefSeq" id="WP_386096596.1">
    <property type="nucleotide sequence ID" value="NZ_JBHSAT010000004.1"/>
</dbReference>
<dbReference type="SUPFAM" id="SSF52833">
    <property type="entry name" value="Thioredoxin-like"/>
    <property type="match status" value="1"/>
</dbReference>
<dbReference type="InterPro" id="IPR036249">
    <property type="entry name" value="Thioredoxin-like_sf"/>
</dbReference>
<reference evidence="4" key="1">
    <citation type="journal article" date="2019" name="Int. J. Syst. Evol. Microbiol.">
        <title>The Global Catalogue of Microorganisms (GCM) 10K type strain sequencing project: providing services to taxonomists for standard genome sequencing and annotation.</title>
        <authorList>
            <consortium name="The Broad Institute Genomics Platform"/>
            <consortium name="The Broad Institute Genome Sequencing Center for Infectious Disease"/>
            <person name="Wu L."/>
            <person name="Ma J."/>
        </authorList>
    </citation>
    <scope>NUCLEOTIDE SEQUENCE [LARGE SCALE GENOMIC DNA]</scope>
    <source>
        <strain evidence="4">CECT 8979</strain>
    </source>
</reference>
<dbReference type="Proteomes" id="UP001595812">
    <property type="component" value="Unassembled WGS sequence"/>
</dbReference>
<dbReference type="PANTHER" id="PTHR30041">
    <property type="entry name" value="ARSENATE REDUCTASE"/>
    <property type="match status" value="1"/>
</dbReference>
<protein>
    <submittedName>
        <fullName evidence="3">Arsenate reductase family protein</fullName>
    </submittedName>
</protein>